<evidence type="ECO:0000313" key="1">
    <source>
        <dbReference type="EMBL" id="QQL49894.1"/>
    </source>
</evidence>
<organism evidence="1 2">
    <name type="scientific">Mucilaginibacter ginkgonis</name>
    <dbReference type="NCBI Taxonomy" id="2682091"/>
    <lineage>
        <taxon>Bacteria</taxon>
        <taxon>Pseudomonadati</taxon>
        <taxon>Bacteroidota</taxon>
        <taxon>Sphingobacteriia</taxon>
        <taxon>Sphingobacteriales</taxon>
        <taxon>Sphingobacteriaceae</taxon>
        <taxon>Mucilaginibacter</taxon>
    </lineage>
</organism>
<gene>
    <name evidence="1" type="ORF">GO620_000135</name>
</gene>
<dbReference type="AlphaFoldDB" id="A0A6I4HWX7"/>
<name>A0A6I4HWX7_9SPHI</name>
<dbReference type="RefSeq" id="WP_157523397.1">
    <property type="nucleotide sequence ID" value="NZ_CP066775.1"/>
</dbReference>
<sequence>MEAETTTLFNRIKLLSAEGALERLFETTDDAVLKAELEKWFFFGLTGNGKSLSTLNSVQLAELMDKIPDLVLALYTFHQEIQKGADK</sequence>
<evidence type="ECO:0000313" key="2">
    <source>
        <dbReference type="Proteomes" id="UP000429232"/>
    </source>
</evidence>
<proteinExistence type="predicted"/>
<keyword evidence="2" id="KW-1185">Reference proteome</keyword>
<protein>
    <submittedName>
        <fullName evidence="1">Uncharacterized protein</fullName>
    </submittedName>
</protein>
<dbReference type="EMBL" id="CP066775">
    <property type="protein sequence ID" value="QQL49894.1"/>
    <property type="molecule type" value="Genomic_DNA"/>
</dbReference>
<dbReference type="KEGG" id="mgik:GO620_000135"/>
<dbReference type="Proteomes" id="UP000429232">
    <property type="component" value="Chromosome"/>
</dbReference>
<reference evidence="1 2" key="1">
    <citation type="submission" date="2020-12" db="EMBL/GenBank/DDBJ databases">
        <title>HMF7856_wgs.fasta genome submission.</title>
        <authorList>
            <person name="Kang H."/>
            <person name="Kim H."/>
            <person name="Joh K."/>
        </authorList>
    </citation>
    <scope>NUCLEOTIDE SEQUENCE [LARGE SCALE GENOMIC DNA]</scope>
    <source>
        <strain evidence="1 2">HMF7856</strain>
    </source>
</reference>
<accession>A0A6I4HWX7</accession>